<dbReference type="Gene3D" id="3.40.50.300">
    <property type="entry name" value="P-loop containing nucleotide triphosphate hydrolases"/>
    <property type="match status" value="1"/>
</dbReference>
<comment type="caution">
    <text evidence="2">The sequence shown here is derived from an EMBL/GenBank/DDBJ whole genome shotgun (WGS) entry which is preliminary data.</text>
</comment>
<feature type="domain" description="Hda lid" evidence="1">
    <location>
        <begin position="182"/>
        <end position="246"/>
    </location>
</feature>
<protein>
    <submittedName>
        <fullName evidence="2">DnaA regulatory inactivator Hda</fullName>
    </submittedName>
</protein>
<dbReference type="InterPro" id="IPR027417">
    <property type="entry name" value="P-loop_NTPase"/>
</dbReference>
<evidence type="ECO:0000313" key="2">
    <source>
        <dbReference type="EMBL" id="MCX2974615.1"/>
    </source>
</evidence>
<dbReference type="SUPFAM" id="SSF52540">
    <property type="entry name" value="P-loop containing nucleoside triphosphate hydrolases"/>
    <property type="match status" value="1"/>
</dbReference>
<dbReference type="PANTHER" id="PTHR30050:SF5">
    <property type="entry name" value="DNAA REGULATORY INACTIVATOR HDA"/>
    <property type="match status" value="1"/>
</dbReference>
<sequence length="248" mass="27034">MPCSSTAPVSCTGAIEVAQSGQQLPLLVQLRDDATLENFLPFPLSEALLQGVKALCAGEGDSVVFLHGSRGSGKSHLLQAACHLAGEQALYLPLRELQVYPPEEVLAGVETLGLVALDDLDAVLGDEAWELALFDLYNRSKEWGCRLLIAASGAPRVLDVSLADLRSRLSWGVVYQLPSVSDEEKQAILQFRATRRGLALPDEVAVFIVNRVPRDLERLLELLDQLDRASLVQKRALSIPFVKQVLGW</sequence>
<dbReference type="EMBL" id="SHNP01000004">
    <property type="protein sequence ID" value="MCX2974615.1"/>
    <property type="molecule type" value="Genomic_DNA"/>
</dbReference>
<evidence type="ECO:0000259" key="1">
    <source>
        <dbReference type="Pfam" id="PF22688"/>
    </source>
</evidence>
<name>A0ABT3SYB3_9GAMM</name>
<dbReference type="PANTHER" id="PTHR30050">
    <property type="entry name" value="CHROMOSOMAL REPLICATION INITIATOR PROTEIN DNAA"/>
    <property type="match status" value="1"/>
</dbReference>
<proteinExistence type="predicted"/>
<dbReference type="Gene3D" id="1.10.8.60">
    <property type="match status" value="1"/>
</dbReference>
<keyword evidence="3" id="KW-1185">Reference proteome</keyword>
<organism evidence="2 3">
    <name type="scientific">Candidatus Seongchinamella marina</name>
    <dbReference type="NCBI Taxonomy" id="2518990"/>
    <lineage>
        <taxon>Bacteria</taxon>
        <taxon>Pseudomonadati</taxon>
        <taxon>Pseudomonadota</taxon>
        <taxon>Gammaproteobacteria</taxon>
        <taxon>Cellvibrionales</taxon>
        <taxon>Halieaceae</taxon>
        <taxon>Seongchinamella</taxon>
    </lineage>
</organism>
<accession>A0ABT3SYB3</accession>
<dbReference type="Proteomes" id="UP001143307">
    <property type="component" value="Unassembled WGS sequence"/>
</dbReference>
<evidence type="ECO:0000313" key="3">
    <source>
        <dbReference type="Proteomes" id="UP001143307"/>
    </source>
</evidence>
<gene>
    <name evidence="2" type="primary">hda</name>
    <name evidence="2" type="ORF">EYC87_13555</name>
</gene>
<reference evidence="2" key="1">
    <citation type="submission" date="2019-02" db="EMBL/GenBank/DDBJ databases">
        <authorList>
            <person name="Li S.-H."/>
        </authorList>
    </citation>
    <scope>NUCLEOTIDE SEQUENCE</scope>
    <source>
        <strain evidence="2">IMCC8485</strain>
    </source>
</reference>
<dbReference type="Pfam" id="PF22688">
    <property type="entry name" value="Hda_lid"/>
    <property type="match status" value="1"/>
</dbReference>
<dbReference type="InterPro" id="IPR055199">
    <property type="entry name" value="Hda_lid"/>
</dbReference>
<dbReference type="NCBIfam" id="TIGR03420">
    <property type="entry name" value="DnaA_homol_Hda"/>
    <property type="match status" value="1"/>
</dbReference>
<dbReference type="InterPro" id="IPR017788">
    <property type="entry name" value="Hda"/>
</dbReference>